<keyword evidence="2" id="KW-1185">Reference proteome</keyword>
<protein>
    <submittedName>
        <fullName evidence="1">Uncharacterized protein</fullName>
    </submittedName>
</protein>
<evidence type="ECO:0000313" key="1">
    <source>
        <dbReference type="EnsemblMetazoa" id="GBRI043524-PA"/>
    </source>
</evidence>
<name>A0A1A9X436_9MUSC</name>
<evidence type="ECO:0000313" key="2">
    <source>
        <dbReference type="Proteomes" id="UP000091820"/>
    </source>
</evidence>
<dbReference type="AlphaFoldDB" id="A0A1A9X436"/>
<dbReference type="Proteomes" id="UP000091820">
    <property type="component" value="Unassembled WGS sequence"/>
</dbReference>
<reference evidence="2" key="1">
    <citation type="submission" date="2014-03" db="EMBL/GenBank/DDBJ databases">
        <authorList>
            <person name="Aksoy S."/>
            <person name="Warren W."/>
            <person name="Wilson R.K."/>
        </authorList>
    </citation>
    <scope>NUCLEOTIDE SEQUENCE [LARGE SCALE GENOMIC DNA]</scope>
    <source>
        <strain evidence="2">IAEA</strain>
    </source>
</reference>
<dbReference type="EnsemblMetazoa" id="GBRI043524-RA">
    <property type="protein sequence ID" value="GBRI043524-PA"/>
    <property type="gene ID" value="GBRI043524"/>
</dbReference>
<accession>A0A1A9X436</accession>
<proteinExistence type="predicted"/>
<reference evidence="1" key="2">
    <citation type="submission" date="2020-05" db="UniProtKB">
        <authorList>
            <consortium name="EnsemblMetazoa"/>
        </authorList>
    </citation>
    <scope>IDENTIFICATION</scope>
    <source>
        <strain evidence="1">IAEA</strain>
    </source>
</reference>
<organism evidence="1 2">
    <name type="scientific">Glossina brevipalpis</name>
    <dbReference type="NCBI Taxonomy" id="37001"/>
    <lineage>
        <taxon>Eukaryota</taxon>
        <taxon>Metazoa</taxon>
        <taxon>Ecdysozoa</taxon>
        <taxon>Arthropoda</taxon>
        <taxon>Hexapoda</taxon>
        <taxon>Insecta</taxon>
        <taxon>Pterygota</taxon>
        <taxon>Neoptera</taxon>
        <taxon>Endopterygota</taxon>
        <taxon>Diptera</taxon>
        <taxon>Brachycera</taxon>
        <taxon>Muscomorpha</taxon>
        <taxon>Hippoboscoidea</taxon>
        <taxon>Glossinidae</taxon>
        <taxon>Glossina</taxon>
    </lineage>
</organism>
<dbReference type="VEuPathDB" id="VectorBase:GBRI043524"/>
<sequence>MASLAYSRNLFSSKPFRLDLPSFSDNHARHLQRLIVSFLVIGSSLMPPPSGHVALYFAIVSGKTSFCPDELVPFDVALLLEEGSNTSSSNCSSLSSAQFVWPLFIGGLLESLLSEQFNGLLGDDTGDCETIKGLLFTGGGGVVVVVVAAAVPTVTVGNRFGDTIPAIIAVTVIADAVDYVVTGSWVSGAVITSDEYYSEAAGDILITLVAWPTIEAVVLEVCAVDTTTGGGGSGTGERGCCCTCICETVISCCLDADMTVVFG</sequence>